<dbReference type="Proteomes" id="UP000261560">
    <property type="component" value="Unplaced"/>
</dbReference>
<dbReference type="InterPro" id="IPR011021">
    <property type="entry name" value="Arrestin-like_N"/>
</dbReference>
<dbReference type="GO" id="GO:0005886">
    <property type="term" value="C:plasma membrane"/>
    <property type="evidence" value="ECO:0007669"/>
    <property type="project" value="TreeGrafter"/>
</dbReference>
<dbReference type="GO" id="GO:0007399">
    <property type="term" value="P:nervous system development"/>
    <property type="evidence" value="ECO:0007669"/>
    <property type="project" value="UniProtKB-ARBA"/>
</dbReference>
<evidence type="ECO:0000259" key="2">
    <source>
        <dbReference type="SMART" id="SM01017"/>
    </source>
</evidence>
<sequence>MLKHSIQNFGICFDKPVVDGKSTFSKGDMVTGHISFDLSKDTSITSIRMKLKGGANVSWSRGSKNNRRTFAARVDFFTLEGAILQETRETISSGQNKLPAGTHVFPFSCQLPLGDFPSSFRGVHGEIKYTLTVTIHRPWHLSKEFVTVLNFVNHIDNSKPDLWAPLSGSNSKMLCCLCCASGPVTMTVMVEKAIFSPGETAKIFCEFSNASSKAASPWVKLLQRQTVYTLDQVSSSQACERLALVAGEHVMPNTSDVHTEIKLHIPSSASCTISNISILKVEYIIEVSLCILGSHELTVLFPIILCDKSTYNPPPFLS</sequence>
<dbReference type="InterPro" id="IPR050357">
    <property type="entry name" value="Arrestin_domain-protein"/>
</dbReference>
<dbReference type="OMA" id="VGINRPW"/>
<dbReference type="GO" id="GO:0015031">
    <property type="term" value="P:protein transport"/>
    <property type="evidence" value="ECO:0007669"/>
    <property type="project" value="TreeGrafter"/>
</dbReference>
<dbReference type="GeneTree" id="ENSGT00940000164012"/>
<evidence type="ECO:0000256" key="1">
    <source>
        <dbReference type="ARBA" id="ARBA00005298"/>
    </source>
</evidence>
<dbReference type="GO" id="GO:0005737">
    <property type="term" value="C:cytoplasm"/>
    <property type="evidence" value="ECO:0007669"/>
    <property type="project" value="TreeGrafter"/>
</dbReference>
<dbReference type="Gene3D" id="2.60.40.640">
    <property type="match status" value="2"/>
</dbReference>
<reference evidence="3" key="2">
    <citation type="submission" date="2025-09" db="UniProtKB">
        <authorList>
            <consortium name="Ensembl"/>
        </authorList>
    </citation>
    <scope>IDENTIFICATION</scope>
</reference>
<dbReference type="Ensembl" id="ENSOMET00000008341.1">
    <property type="protein sequence ID" value="ENSOMEP00000004931.1"/>
    <property type="gene ID" value="ENSOMEG00000005916.1"/>
</dbReference>
<reference evidence="3" key="1">
    <citation type="submission" date="2025-08" db="UniProtKB">
        <authorList>
            <consortium name="Ensembl"/>
        </authorList>
    </citation>
    <scope>IDENTIFICATION</scope>
</reference>
<dbReference type="GeneID" id="112148370"/>
<dbReference type="PANTHER" id="PTHR11188:SF135">
    <property type="entry name" value="ARRESTIN DOMAIN CONTAINING 3-LIKE-RELATED"/>
    <property type="match status" value="1"/>
</dbReference>
<protein>
    <submittedName>
        <fullName evidence="3">Arrestin domain-containing protein 3-like</fullName>
    </submittedName>
</protein>
<dbReference type="Pfam" id="PF00339">
    <property type="entry name" value="Arrestin_N"/>
    <property type="match status" value="1"/>
</dbReference>
<dbReference type="InterPro" id="IPR014756">
    <property type="entry name" value="Ig_E-set"/>
</dbReference>
<keyword evidence="4" id="KW-1185">Reference proteome</keyword>
<comment type="similarity">
    <text evidence="1">Belongs to the arrestin family.</text>
</comment>
<evidence type="ECO:0000313" key="3">
    <source>
        <dbReference type="Ensembl" id="ENSOMEP00000004931.1"/>
    </source>
</evidence>
<dbReference type="SMART" id="SM01017">
    <property type="entry name" value="Arrestin_C"/>
    <property type="match status" value="1"/>
</dbReference>
<dbReference type="AlphaFoldDB" id="A0A3B3BH84"/>
<organism evidence="3 4">
    <name type="scientific">Oryzias melastigma</name>
    <name type="common">Marine medaka</name>
    <dbReference type="NCBI Taxonomy" id="30732"/>
    <lineage>
        <taxon>Eukaryota</taxon>
        <taxon>Metazoa</taxon>
        <taxon>Chordata</taxon>
        <taxon>Craniata</taxon>
        <taxon>Vertebrata</taxon>
        <taxon>Euteleostomi</taxon>
        <taxon>Actinopterygii</taxon>
        <taxon>Neopterygii</taxon>
        <taxon>Teleostei</taxon>
        <taxon>Neoteleostei</taxon>
        <taxon>Acanthomorphata</taxon>
        <taxon>Ovalentaria</taxon>
        <taxon>Atherinomorphae</taxon>
        <taxon>Beloniformes</taxon>
        <taxon>Adrianichthyidae</taxon>
        <taxon>Oryziinae</taxon>
        <taxon>Oryzias</taxon>
    </lineage>
</organism>
<evidence type="ECO:0000313" key="4">
    <source>
        <dbReference type="Proteomes" id="UP000261560"/>
    </source>
</evidence>
<dbReference type="PANTHER" id="PTHR11188">
    <property type="entry name" value="ARRESTIN DOMAIN CONTAINING PROTEIN"/>
    <property type="match status" value="1"/>
</dbReference>
<dbReference type="OrthoDB" id="2333384at2759"/>
<accession>A0A3B3BH84</accession>
<dbReference type="Pfam" id="PF02752">
    <property type="entry name" value="Arrestin_C"/>
    <property type="match status" value="1"/>
</dbReference>
<dbReference type="RefSeq" id="XP_024131225.1">
    <property type="nucleotide sequence ID" value="XM_024275457.2"/>
</dbReference>
<dbReference type="PaxDb" id="30732-ENSOMEP00000004931"/>
<dbReference type="InterPro" id="IPR014752">
    <property type="entry name" value="Arrestin-like_C"/>
</dbReference>
<dbReference type="STRING" id="30732.ENSOMEP00000004931"/>
<proteinExistence type="inferred from homology"/>
<dbReference type="InterPro" id="IPR011022">
    <property type="entry name" value="Arrestin_C-like"/>
</dbReference>
<feature type="domain" description="Arrestin C-terminal-like" evidence="2">
    <location>
        <begin position="180"/>
        <end position="315"/>
    </location>
</feature>
<dbReference type="SUPFAM" id="SSF81296">
    <property type="entry name" value="E set domains"/>
    <property type="match status" value="2"/>
</dbReference>
<dbReference type="KEGG" id="oml:112148370"/>
<name>A0A3B3BH84_ORYME</name>